<dbReference type="EMBL" id="BAABBV010000001">
    <property type="protein sequence ID" value="GAA4159570.1"/>
    <property type="molecule type" value="Genomic_DNA"/>
</dbReference>
<dbReference type="InterPro" id="IPR050765">
    <property type="entry name" value="Riboflavin_Biosynth_HTPR"/>
</dbReference>
<name>A0ABP7ZJ14_9MICO</name>
<dbReference type="Pfam" id="PF01872">
    <property type="entry name" value="RibD_C"/>
    <property type="match status" value="1"/>
</dbReference>
<evidence type="ECO:0000259" key="4">
    <source>
        <dbReference type="Pfam" id="PF01872"/>
    </source>
</evidence>
<evidence type="ECO:0000256" key="3">
    <source>
        <dbReference type="ARBA" id="ARBA00023002"/>
    </source>
</evidence>
<dbReference type="InterPro" id="IPR002734">
    <property type="entry name" value="RibDG_C"/>
</dbReference>
<organism evidence="5 6">
    <name type="scientific">Gryllotalpicola daejeonensis</name>
    <dbReference type="NCBI Taxonomy" id="993087"/>
    <lineage>
        <taxon>Bacteria</taxon>
        <taxon>Bacillati</taxon>
        <taxon>Actinomycetota</taxon>
        <taxon>Actinomycetes</taxon>
        <taxon>Micrococcales</taxon>
        <taxon>Microbacteriaceae</taxon>
        <taxon>Gryllotalpicola</taxon>
    </lineage>
</organism>
<accession>A0ABP7ZJ14</accession>
<evidence type="ECO:0000256" key="1">
    <source>
        <dbReference type="ARBA" id="ARBA00005104"/>
    </source>
</evidence>
<reference evidence="5" key="2">
    <citation type="submission" date="2023-12" db="EMBL/GenBank/DDBJ databases">
        <authorList>
            <person name="Sun Q."/>
            <person name="Inoue M."/>
        </authorList>
    </citation>
    <scope>NUCLEOTIDE SEQUENCE</scope>
    <source>
        <strain evidence="5">JCM 17590</strain>
    </source>
</reference>
<proteinExistence type="predicted"/>
<keyword evidence="6" id="KW-1185">Reference proteome</keyword>
<keyword evidence="2" id="KW-0521">NADP</keyword>
<dbReference type="PANTHER" id="PTHR38011">
    <property type="entry name" value="DIHYDROFOLATE REDUCTASE FAMILY PROTEIN (AFU_ORTHOLOGUE AFUA_8G06820)"/>
    <property type="match status" value="1"/>
</dbReference>
<dbReference type="RefSeq" id="WP_344791057.1">
    <property type="nucleotide sequence ID" value="NZ_BAABBV010000001.1"/>
</dbReference>
<reference evidence="5" key="1">
    <citation type="journal article" date="2014" name="Int. J. Syst. Evol. Microbiol.">
        <title>Complete genome of a new Firmicutes species belonging to the dominant human colonic microbiota ('Ruminococcus bicirculans') reveals two chromosomes and a selective capacity to utilize plant glucans.</title>
        <authorList>
            <consortium name="NISC Comparative Sequencing Program"/>
            <person name="Wegmann U."/>
            <person name="Louis P."/>
            <person name="Goesmann A."/>
            <person name="Henrissat B."/>
            <person name="Duncan S.H."/>
            <person name="Flint H.J."/>
        </authorList>
    </citation>
    <scope>NUCLEOTIDE SEQUENCE</scope>
    <source>
        <strain evidence="5">JCM 17590</strain>
    </source>
</reference>
<dbReference type="InterPro" id="IPR024072">
    <property type="entry name" value="DHFR-like_dom_sf"/>
</dbReference>
<comment type="caution">
    <text evidence="5">The sequence shown here is derived from an EMBL/GenBank/DDBJ whole genome shotgun (WGS) entry which is preliminary data.</text>
</comment>
<dbReference type="PANTHER" id="PTHR38011:SF7">
    <property type="entry name" value="2,5-DIAMINO-6-RIBOSYLAMINO-4(3H)-PYRIMIDINONE 5'-PHOSPHATE REDUCTASE"/>
    <property type="match status" value="1"/>
</dbReference>
<dbReference type="Gene3D" id="3.40.430.10">
    <property type="entry name" value="Dihydrofolate Reductase, subunit A"/>
    <property type="match status" value="1"/>
</dbReference>
<keyword evidence="3" id="KW-0560">Oxidoreductase</keyword>
<evidence type="ECO:0000256" key="2">
    <source>
        <dbReference type="ARBA" id="ARBA00022857"/>
    </source>
</evidence>
<sequence length="257" mass="27150">MSSARIDRLVPTAVADADDQQLLDWYDEGASHADGRPWVRLNFVASIDGAVTRDGVSGGLQDSADNRVFALLRRLADVVLVGAGTVRKEGYGALRLSDADAAWRVAHGFTPHPVFAIVSAELGLGPAASIFAEAPVRPIVLTTADAPDDRFQALSEVADVVVAGVDLVESSFLLEEFQRRGLLRVHCEGGPTLAGLMLADGAIDEICLTVTATLEGGDAGRITGAVPSDPQPMRLAQVLNSDSTLLLRYVRDEPHSG</sequence>
<gene>
    <name evidence="5" type="ORF">GCM10022286_14220</name>
</gene>
<dbReference type="Proteomes" id="UP001415169">
    <property type="component" value="Unassembled WGS sequence"/>
</dbReference>
<dbReference type="SUPFAM" id="SSF53597">
    <property type="entry name" value="Dihydrofolate reductase-like"/>
    <property type="match status" value="1"/>
</dbReference>
<evidence type="ECO:0000313" key="5">
    <source>
        <dbReference type="EMBL" id="GAA4159570.1"/>
    </source>
</evidence>
<protein>
    <submittedName>
        <fullName evidence="5">Pyrimidine reductase family protein</fullName>
    </submittedName>
</protein>
<comment type="pathway">
    <text evidence="1">Cofactor biosynthesis; riboflavin biosynthesis.</text>
</comment>
<evidence type="ECO:0000313" key="6">
    <source>
        <dbReference type="Proteomes" id="UP001415169"/>
    </source>
</evidence>
<feature type="domain" description="Bacterial bifunctional deaminase-reductase C-terminal" evidence="4">
    <location>
        <begin position="37"/>
        <end position="241"/>
    </location>
</feature>